<reference evidence="1 2" key="1">
    <citation type="submission" date="2018-11" db="EMBL/GenBank/DDBJ databases">
        <title>Novel bacteria species description.</title>
        <authorList>
            <person name="Han J.-H."/>
        </authorList>
    </citation>
    <scope>NUCLEOTIDE SEQUENCE [LARGE SCALE GENOMIC DNA]</scope>
    <source>
        <strain evidence="1 2">KCTC23259</strain>
    </source>
</reference>
<dbReference type="InterPro" id="IPR013783">
    <property type="entry name" value="Ig-like_fold"/>
</dbReference>
<proteinExistence type="predicted"/>
<keyword evidence="2" id="KW-1185">Reference proteome</keyword>
<dbReference type="AlphaFoldDB" id="A0AAE3KU21"/>
<dbReference type="Proteomes" id="UP001204144">
    <property type="component" value="Unassembled WGS sequence"/>
</dbReference>
<dbReference type="RefSeq" id="WP_255038100.1">
    <property type="nucleotide sequence ID" value="NZ_RJUF01000173.1"/>
</dbReference>
<organism evidence="1 2">
    <name type="scientific">Lacihabitans soyangensis</name>
    <dbReference type="NCBI Taxonomy" id="869394"/>
    <lineage>
        <taxon>Bacteria</taxon>
        <taxon>Pseudomonadati</taxon>
        <taxon>Bacteroidota</taxon>
        <taxon>Cytophagia</taxon>
        <taxon>Cytophagales</taxon>
        <taxon>Leadbetterellaceae</taxon>
        <taxon>Lacihabitans</taxon>
    </lineage>
</organism>
<name>A0AAE3KU21_9BACT</name>
<sequence>MIKLFTILFIMASTVFTFLFEKKTTSSPQKKKFHRYNTDTSRVFYYSFSQEKVIDLKAKALPLKNEKLTVVKGTQVLLEAPIFHANALYLWEGPNGFRSYSQNVLLENVHTNQSGIYTVSVKKANGLVSGKIELTVVEKDF</sequence>
<accession>A0AAE3KU21</accession>
<dbReference type="SUPFAM" id="SSF48726">
    <property type="entry name" value="Immunoglobulin"/>
    <property type="match status" value="1"/>
</dbReference>
<evidence type="ECO:0008006" key="3">
    <source>
        <dbReference type="Google" id="ProtNLM"/>
    </source>
</evidence>
<comment type="caution">
    <text evidence="1">The sequence shown here is derived from an EMBL/GenBank/DDBJ whole genome shotgun (WGS) entry which is preliminary data.</text>
</comment>
<evidence type="ECO:0000313" key="1">
    <source>
        <dbReference type="EMBL" id="MCP9764409.1"/>
    </source>
</evidence>
<protein>
    <recommendedName>
        <fullName evidence="3">Immunoglobulin subtype domain-containing protein</fullName>
    </recommendedName>
</protein>
<dbReference type="InterPro" id="IPR036179">
    <property type="entry name" value="Ig-like_dom_sf"/>
</dbReference>
<dbReference type="Gene3D" id="2.60.40.10">
    <property type="entry name" value="Immunoglobulins"/>
    <property type="match status" value="1"/>
</dbReference>
<gene>
    <name evidence="1" type="ORF">EGI31_15800</name>
</gene>
<evidence type="ECO:0000313" key="2">
    <source>
        <dbReference type="Proteomes" id="UP001204144"/>
    </source>
</evidence>
<dbReference type="EMBL" id="RJUF01000173">
    <property type="protein sequence ID" value="MCP9764409.1"/>
    <property type="molecule type" value="Genomic_DNA"/>
</dbReference>